<comment type="caution">
    <text evidence="2">The sequence shown here is derived from an EMBL/GenBank/DDBJ whole genome shotgun (WGS) entry which is preliminary data.</text>
</comment>
<accession>A0AA39JWA0</accession>
<keyword evidence="3" id="KW-1185">Reference proteome</keyword>
<evidence type="ECO:0000313" key="3">
    <source>
        <dbReference type="Proteomes" id="UP001175226"/>
    </source>
</evidence>
<reference evidence="2" key="1">
    <citation type="submission" date="2023-06" db="EMBL/GenBank/DDBJ databases">
        <authorList>
            <consortium name="Lawrence Berkeley National Laboratory"/>
            <person name="Ahrendt S."/>
            <person name="Sahu N."/>
            <person name="Indic B."/>
            <person name="Wong-Bajracharya J."/>
            <person name="Merenyi Z."/>
            <person name="Ke H.-M."/>
            <person name="Monk M."/>
            <person name="Kocsube S."/>
            <person name="Drula E."/>
            <person name="Lipzen A."/>
            <person name="Balint B."/>
            <person name="Henrissat B."/>
            <person name="Andreopoulos B."/>
            <person name="Martin F.M."/>
            <person name="Harder C.B."/>
            <person name="Rigling D."/>
            <person name="Ford K.L."/>
            <person name="Foster G.D."/>
            <person name="Pangilinan J."/>
            <person name="Papanicolaou A."/>
            <person name="Barry K."/>
            <person name="LaButti K."/>
            <person name="Viragh M."/>
            <person name="Koriabine M."/>
            <person name="Yan M."/>
            <person name="Riley R."/>
            <person name="Champramary S."/>
            <person name="Plett K.L."/>
            <person name="Tsai I.J."/>
            <person name="Slot J."/>
            <person name="Sipos G."/>
            <person name="Plett J."/>
            <person name="Nagy L.G."/>
            <person name="Grigoriev I.V."/>
        </authorList>
    </citation>
    <scope>NUCLEOTIDE SEQUENCE</scope>
    <source>
        <strain evidence="2">FPL87.14</strain>
    </source>
</reference>
<feature type="chain" id="PRO_5041241020" description="Secreted protein" evidence="1">
    <location>
        <begin position="17"/>
        <end position="112"/>
    </location>
</feature>
<dbReference type="EMBL" id="JAUEPT010000007">
    <property type="protein sequence ID" value="KAK0450115.1"/>
    <property type="molecule type" value="Genomic_DNA"/>
</dbReference>
<evidence type="ECO:0008006" key="4">
    <source>
        <dbReference type="Google" id="ProtNLM"/>
    </source>
</evidence>
<protein>
    <recommendedName>
        <fullName evidence="4">Secreted protein</fullName>
    </recommendedName>
</protein>
<dbReference type="AlphaFoldDB" id="A0AA39JWA0"/>
<gene>
    <name evidence="2" type="ORF">EV421DRAFT_1305229</name>
</gene>
<evidence type="ECO:0000256" key="1">
    <source>
        <dbReference type="SAM" id="SignalP"/>
    </source>
</evidence>
<evidence type="ECO:0000313" key="2">
    <source>
        <dbReference type="EMBL" id="KAK0450115.1"/>
    </source>
</evidence>
<proteinExistence type="predicted"/>
<sequence>MYIFIELLFFLGKCYAFNRILHLNLRTRVFLKPITDRSQISQRFVTISIYILSNLSVLRAETEREREPELMDTRTTFGARQHRGSNYLIFRSHLLTNEGIKMIDILIHMSCF</sequence>
<organism evidence="2 3">
    <name type="scientific">Armillaria borealis</name>
    <dbReference type="NCBI Taxonomy" id="47425"/>
    <lineage>
        <taxon>Eukaryota</taxon>
        <taxon>Fungi</taxon>
        <taxon>Dikarya</taxon>
        <taxon>Basidiomycota</taxon>
        <taxon>Agaricomycotina</taxon>
        <taxon>Agaricomycetes</taxon>
        <taxon>Agaricomycetidae</taxon>
        <taxon>Agaricales</taxon>
        <taxon>Marasmiineae</taxon>
        <taxon>Physalacriaceae</taxon>
        <taxon>Armillaria</taxon>
    </lineage>
</organism>
<feature type="signal peptide" evidence="1">
    <location>
        <begin position="1"/>
        <end position="16"/>
    </location>
</feature>
<name>A0AA39JWA0_9AGAR</name>
<keyword evidence="1" id="KW-0732">Signal</keyword>
<dbReference type="Proteomes" id="UP001175226">
    <property type="component" value="Unassembled WGS sequence"/>
</dbReference>